<dbReference type="AlphaFoldDB" id="A0A222VLC9"/>
<protein>
    <submittedName>
        <fullName evidence="1">Uncharacterized protein</fullName>
    </submittedName>
</protein>
<dbReference type="Proteomes" id="UP000199494">
    <property type="component" value="Unassembled WGS sequence"/>
</dbReference>
<evidence type="ECO:0000313" key="1">
    <source>
        <dbReference type="EMBL" id="SDC43093.1"/>
    </source>
</evidence>
<dbReference type="RefSeq" id="WP_091799219.1">
    <property type="nucleotide sequence ID" value="NZ_CP016353.1"/>
</dbReference>
<organism evidence="1 2">
    <name type="scientific">Prauserella marina</name>
    <dbReference type="NCBI Taxonomy" id="530584"/>
    <lineage>
        <taxon>Bacteria</taxon>
        <taxon>Bacillati</taxon>
        <taxon>Actinomycetota</taxon>
        <taxon>Actinomycetes</taxon>
        <taxon>Pseudonocardiales</taxon>
        <taxon>Pseudonocardiaceae</taxon>
        <taxon>Prauserella</taxon>
    </lineage>
</organism>
<evidence type="ECO:0000313" key="2">
    <source>
        <dbReference type="Proteomes" id="UP000199494"/>
    </source>
</evidence>
<dbReference type="PROSITE" id="PS51257">
    <property type="entry name" value="PROKAR_LIPOPROTEIN"/>
    <property type="match status" value="1"/>
</dbReference>
<dbReference type="OrthoDB" id="4253547at2"/>
<gene>
    <name evidence="1" type="ORF">SAMN05421630_10275</name>
</gene>
<proteinExistence type="predicted"/>
<sequence>MRTLAGLFLVFAAVLAGCGSAGSGAEVSGFVKLGPLTGKAPVPVELTGDEGQRLYRTLSEAASADIEEAKGALTAQPDGEGVRSFAFVKPGCMETGAEAVVSDGTVDVELTGGENVNCAQANYFLVVVRADDPEGQLRLAG</sequence>
<keyword evidence="2" id="KW-1185">Reference proteome</keyword>
<name>A0A222VLC9_9PSEU</name>
<dbReference type="STRING" id="530584.SAMN05421630_10275"/>
<reference evidence="1 2" key="1">
    <citation type="submission" date="2016-10" db="EMBL/GenBank/DDBJ databases">
        <authorList>
            <person name="de Groot N.N."/>
        </authorList>
    </citation>
    <scope>NUCLEOTIDE SEQUENCE [LARGE SCALE GENOMIC DNA]</scope>
    <source>
        <strain evidence="1 2">CGMCC 4.5506</strain>
    </source>
</reference>
<dbReference type="KEGG" id="pmad:BAY61_05355"/>
<dbReference type="EMBL" id="FMZE01000002">
    <property type="protein sequence ID" value="SDC43093.1"/>
    <property type="molecule type" value="Genomic_DNA"/>
</dbReference>
<accession>A0A222VLC9</accession>